<dbReference type="CDD" id="cd17288">
    <property type="entry name" value="RMtype1_S_LlaAI06ORF1089P_TRD1-CR1_like"/>
    <property type="match status" value="1"/>
</dbReference>
<sequence length="400" mass="43784">MSAHPTTQLRRLARIRNGADYKEVEDPEGEYPVYGSGGIFSRASRYLYEGPSVLLGRKGTIDKPLLVDGEYWTVDTMFCAQPAVGVDPRFLYYVCTTIPFGMLSTNTALPSMSQGDLNAVMLPRPQESEQVRIADFLDRETAKIDALIAKQEQLIATLQEDRIATITHAVTRGLDSEQTVPAESAWVGRRPRTWTETKMKYLIDSVESGTSVNGADTSPAADELGVLKTSAVSTGSFVPTASKTVVGEDVQRLSCPVRAGTLLVNRANSPRFVGSAAYVDYAPENLYLSDKIWQFDLRGAAAEFVHLWTLTPGYRSQIQSGIVGTSSSMQNVSMADYRELALAVPDLVEQRSIVNAVRARVGVIINLVNKSTESIATLREYRSALITDAVTGKIDVREMV</sequence>
<dbReference type="Gene3D" id="1.10.287.1120">
    <property type="entry name" value="Bipartite methylase S protein"/>
    <property type="match status" value="1"/>
</dbReference>
<dbReference type="Proteomes" id="UP000183180">
    <property type="component" value="Unassembled WGS sequence"/>
</dbReference>
<dbReference type="GO" id="GO:0009307">
    <property type="term" value="P:DNA restriction-modification system"/>
    <property type="evidence" value="ECO:0007669"/>
    <property type="project" value="UniProtKB-KW"/>
</dbReference>
<evidence type="ECO:0000313" key="6">
    <source>
        <dbReference type="EMBL" id="SDU80811.1"/>
    </source>
</evidence>
<name>A0A1H2LJP9_9ACTN</name>
<keyword evidence="3" id="KW-0238">DNA-binding</keyword>
<evidence type="ECO:0000256" key="1">
    <source>
        <dbReference type="ARBA" id="ARBA00010923"/>
    </source>
</evidence>
<reference evidence="6 7" key="1">
    <citation type="submission" date="2016-10" db="EMBL/GenBank/DDBJ databases">
        <authorList>
            <person name="de Groot N.N."/>
        </authorList>
    </citation>
    <scope>NUCLEOTIDE SEQUENCE [LARGE SCALE GENOMIC DNA]</scope>
    <source>
        <strain evidence="6 7">DSM 44215</strain>
    </source>
</reference>
<dbReference type="SUPFAM" id="SSF116734">
    <property type="entry name" value="DNA methylase specificity domain"/>
    <property type="match status" value="2"/>
</dbReference>
<feature type="domain" description="Type I restriction modification DNA specificity" evidence="5">
    <location>
        <begin position="17"/>
        <end position="152"/>
    </location>
</feature>
<dbReference type="PANTHER" id="PTHR43140">
    <property type="entry name" value="TYPE-1 RESTRICTION ENZYME ECOKI SPECIFICITY PROTEIN"/>
    <property type="match status" value="1"/>
</dbReference>
<comment type="similarity">
    <text evidence="1">Belongs to the type-I restriction system S methylase family.</text>
</comment>
<protein>
    <submittedName>
        <fullName evidence="6">Type I restriction enzyme, S subunit</fullName>
    </submittedName>
</protein>
<comment type="subunit">
    <text evidence="4">The methyltransferase is composed of M and S polypeptides.</text>
</comment>
<dbReference type="Gene3D" id="3.90.220.20">
    <property type="entry name" value="DNA methylase specificity domains"/>
    <property type="match status" value="2"/>
</dbReference>
<dbReference type="OrthoDB" id="3197085at2"/>
<dbReference type="STRING" id="158898.SAMN04488548_136430"/>
<dbReference type="InterPro" id="IPR051212">
    <property type="entry name" value="Type-I_RE_S_subunit"/>
</dbReference>
<evidence type="ECO:0000313" key="7">
    <source>
        <dbReference type="Proteomes" id="UP000183180"/>
    </source>
</evidence>
<dbReference type="EMBL" id="FNLM01000036">
    <property type="protein sequence ID" value="SDU80811.1"/>
    <property type="molecule type" value="Genomic_DNA"/>
</dbReference>
<dbReference type="GO" id="GO:0003677">
    <property type="term" value="F:DNA binding"/>
    <property type="evidence" value="ECO:0007669"/>
    <property type="project" value="UniProtKB-KW"/>
</dbReference>
<evidence type="ECO:0000259" key="5">
    <source>
        <dbReference type="Pfam" id="PF01420"/>
    </source>
</evidence>
<proteinExistence type="inferred from homology"/>
<dbReference type="AlphaFoldDB" id="A0A1H2LJP9"/>
<organism evidence="6 7">
    <name type="scientific">Gordonia westfalica</name>
    <dbReference type="NCBI Taxonomy" id="158898"/>
    <lineage>
        <taxon>Bacteria</taxon>
        <taxon>Bacillati</taxon>
        <taxon>Actinomycetota</taxon>
        <taxon>Actinomycetes</taxon>
        <taxon>Mycobacteriales</taxon>
        <taxon>Gordoniaceae</taxon>
        <taxon>Gordonia</taxon>
    </lineage>
</organism>
<dbReference type="InterPro" id="IPR044946">
    <property type="entry name" value="Restrct_endonuc_typeI_TRD_sf"/>
</dbReference>
<gene>
    <name evidence="6" type="ORF">SAMN04488548_136430</name>
</gene>
<dbReference type="InterPro" id="IPR000055">
    <property type="entry name" value="Restrct_endonuc_typeI_TRD"/>
</dbReference>
<dbReference type="RefSeq" id="WP_074853803.1">
    <property type="nucleotide sequence ID" value="NZ_FNLM01000036.1"/>
</dbReference>
<keyword evidence="2" id="KW-0680">Restriction system</keyword>
<accession>A0A1H2LJP9</accession>
<evidence type="ECO:0000256" key="2">
    <source>
        <dbReference type="ARBA" id="ARBA00022747"/>
    </source>
</evidence>
<evidence type="ECO:0000256" key="4">
    <source>
        <dbReference type="ARBA" id="ARBA00038652"/>
    </source>
</evidence>
<evidence type="ECO:0000256" key="3">
    <source>
        <dbReference type="ARBA" id="ARBA00023125"/>
    </source>
</evidence>
<dbReference type="Pfam" id="PF01420">
    <property type="entry name" value="Methylase_S"/>
    <property type="match status" value="1"/>
</dbReference>
<dbReference type="PANTHER" id="PTHR43140:SF1">
    <property type="entry name" value="TYPE I RESTRICTION ENZYME ECOKI SPECIFICITY SUBUNIT"/>
    <property type="match status" value="1"/>
</dbReference>